<feature type="domain" description="PiggyBac transposable element-derived protein" evidence="1">
    <location>
        <begin position="24"/>
        <end position="120"/>
    </location>
</feature>
<reference evidence="2 3" key="1">
    <citation type="submission" date="2018-09" db="EMBL/GenBank/DDBJ databases">
        <title>Genomic investigation of the strawberry pathogen Phytophthora fragariae indicates pathogenicity is determined by transcriptional variation in three key races.</title>
        <authorList>
            <person name="Adams T.M."/>
            <person name="Armitage A.D."/>
            <person name="Sobczyk M.K."/>
            <person name="Bates H.J."/>
            <person name="Dunwell J.M."/>
            <person name="Nellist C.F."/>
            <person name="Harrison R.J."/>
        </authorList>
    </citation>
    <scope>NUCLEOTIDE SEQUENCE [LARGE SCALE GENOMIC DNA]</scope>
    <source>
        <strain evidence="2 3">SCRP249</strain>
    </source>
</reference>
<evidence type="ECO:0000313" key="2">
    <source>
        <dbReference type="EMBL" id="KAE9039657.1"/>
    </source>
</evidence>
<sequence>MARQRRIKARCPEYNMKTLQQVQEEQKAFKSIQAHELITFIGLLCARTLCPFREKMAKHWAVDAQGAVPKGTCGRYMARRRFEEIVRFLHFSDNHGPDARKYKTWKIKPIADTINTTFKRHRWGHRRRAFTHLELGNWKDYEVLPGVTGKKSRH</sequence>
<dbReference type="Proteomes" id="UP000429607">
    <property type="component" value="Unassembled WGS sequence"/>
</dbReference>
<accession>A0A6A3NCB1</accession>
<name>A0A6A3NCB1_9STRA</name>
<dbReference type="InterPro" id="IPR029526">
    <property type="entry name" value="PGBD"/>
</dbReference>
<proteinExistence type="predicted"/>
<dbReference type="AlphaFoldDB" id="A0A6A3NCB1"/>
<organism evidence="2 3">
    <name type="scientific">Phytophthora rubi</name>
    <dbReference type="NCBI Taxonomy" id="129364"/>
    <lineage>
        <taxon>Eukaryota</taxon>
        <taxon>Sar</taxon>
        <taxon>Stramenopiles</taxon>
        <taxon>Oomycota</taxon>
        <taxon>Peronosporomycetes</taxon>
        <taxon>Peronosporales</taxon>
        <taxon>Peronosporaceae</taxon>
        <taxon>Phytophthora</taxon>
    </lineage>
</organism>
<gene>
    <name evidence="2" type="ORF">PR001_g7420</name>
</gene>
<dbReference type="PANTHER" id="PTHR46599">
    <property type="entry name" value="PIGGYBAC TRANSPOSABLE ELEMENT-DERIVED PROTEIN 4"/>
    <property type="match status" value="1"/>
</dbReference>
<evidence type="ECO:0000259" key="1">
    <source>
        <dbReference type="Pfam" id="PF13843"/>
    </source>
</evidence>
<protein>
    <recommendedName>
        <fullName evidence="1">PiggyBac transposable element-derived protein domain-containing protein</fullName>
    </recommendedName>
</protein>
<evidence type="ECO:0000313" key="3">
    <source>
        <dbReference type="Proteomes" id="UP000429607"/>
    </source>
</evidence>
<comment type="caution">
    <text evidence="2">The sequence shown here is derived from an EMBL/GenBank/DDBJ whole genome shotgun (WGS) entry which is preliminary data.</text>
</comment>
<dbReference type="EMBL" id="QXFV01000369">
    <property type="protein sequence ID" value="KAE9039657.1"/>
    <property type="molecule type" value="Genomic_DNA"/>
</dbReference>
<dbReference type="Pfam" id="PF13843">
    <property type="entry name" value="DDE_Tnp_1_7"/>
    <property type="match status" value="1"/>
</dbReference>
<dbReference type="PANTHER" id="PTHR46599:SF3">
    <property type="entry name" value="PIGGYBAC TRANSPOSABLE ELEMENT-DERIVED PROTEIN 4"/>
    <property type="match status" value="1"/>
</dbReference>